<proteinExistence type="predicted"/>
<reference evidence="1" key="1">
    <citation type="submission" date="2020-10" db="EMBL/GenBank/DDBJ databases">
        <authorList>
            <person name="Gilroy R."/>
        </authorList>
    </citation>
    <scope>NUCLEOTIDE SEQUENCE</scope>
    <source>
        <strain evidence="1">14700</strain>
    </source>
</reference>
<dbReference type="EMBL" id="JADIMF010000138">
    <property type="protein sequence ID" value="MBO8469749.1"/>
    <property type="molecule type" value="Genomic_DNA"/>
</dbReference>
<sequence length="236" mass="26464">MGRAHDNKILSEIRRRIIENPRKDYDDELFYAIMRSVWLCCSVYTDDMVAEDHGKKYLAVHIEGKGKEVPLKRILLDFTDRYLMLDGISLDGLLIEKGFIEEIISGIDQSTMTAIADDISSYETDAAAVADEDLQSFPGIQKWNTDAVLTTPLVKEKDSPDFVSRLSRTYKNILDRTRAAGYRTLSVSPLSDNLSREGDVAASSVNIWIAMNPDYPISVTFILPSESALQSFLSPS</sequence>
<gene>
    <name evidence="1" type="ORF">IAA72_08200</name>
</gene>
<organism evidence="1 2">
    <name type="scientific">Candidatus Ornithospirochaeta stercoravium</name>
    <dbReference type="NCBI Taxonomy" id="2840897"/>
    <lineage>
        <taxon>Bacteria</taxon>
        <taxon>Pseudomonadati</taxon>
        <taxon>Spirochaetota</taxon>
        <taxon>Spirochaetia</taxon>
        <taxon>Spirochaetales</taxon>
        <taxon>Spirochaetaceae</taxon>
        <taxon>Spirochaetaceae incertae sedis</taxon>
        <taxon>Candidatus Ornithospirochaeta</taxon>
    </lineage>
</organism>
<reference evidence="1" key="2">
    <citation type="journal article" date="2021" name="PeerJ">
        <title>Extensive microbial diversity within the chicken gut microbiome revealed by metagenomics and culture.</title>
        <authorList>
            <person name="Gilroy R."/>
            <person name="Ravi A."/>
            <person name="Getino M."/>
            <person name="Pursley I."/>
            <person name="Horton D.L."/>
            <person name="Alikhan N.F."/>
            <person name="Baker D."/>
            <person name="Gharbi K."/>
            <person name="Hall N."/>
            <person name="Watson M."/>
            <person name="Adriaenssens E.M."/>
            <person name="Foster-Nyarko E."/>
            <person name="Jarju S."/>
            <person name="Secka A."/>
            <person name="Antonio M."/>
            <person name="Oren A."/>
            <person name="Chaudhuri R.R."/>
            <person name="La Ragione R."/>
            <person name="Hildebrand F."/>
            <person name="Pallen M.J."/>
        </authorList>
    </citation>
    <scope>NUCLEOTIDE SEQUENCE</scope>
    <source>
        <strain evidence="1">14700</strain>
    </source>
</reference>
<dbReference type="AlphaFoldDB" id="A0A9D9IDC1"/>
<comment type="caution">
    <text evidence="1">The sequence shown here is derived from an EMBL/GenBank/DDBJ whole genome shotgun (WGS) entry which is preliminary data.</text>
</comment>
<name>A0A9D9IDC1_9SPIO</name>
<evidence type="ECO:0000313" key="2">
    <source>
        <dbReference type="Proteomes" id="UP000810292"/>
    </source>
</evidence>
<dbReference type="Proteomes" id="UP000810292">
    <property type="component" value="Unassembled WGS sequence"/>
</dbReference>
<accession>A0A9D9IDC1</accession>
<evidence type="ECO:0000313" key="1">
    <source>
        <dbReference type="EMBL" id="MBO8469749.1"/>
    </source>
</evidence>
<protein>
    <submittedName>
        <fullName evidence="1">Uncharacterized protein</fullName>
    </submittedName>
</protein>